<accession>A0A9D9ERR7</accession>
<name>A0A9D9ERR7_9BACT</name>
<sequence>MGLVRNIILCLAVAMLSGAALYAQTDRREVRRGNRDFRKENFSEAEIDYRRALVKDSTSFAASYNLGNTLYRNGDMEQARKSYETLKDAAAVSQYGADYYYNLGNAAAAMEDWQAAVDAYAQSLLRNPGDMDAKENYVYARGKLKDQQNGGGQNDQDQNNDQNDQDKNDQDNQNNDSQDRNNDGNQNQDQDQNQNQNGQNNDDRNGSGQGEQPKITPQAAQQMLKAIQAKEKETQEKVNKEKAAIMKSRQKEKNW</sequence>
<dbReference type="AlphaFoldDB" id="A0A9D9ERR7"/>
<dbReference type="SUPFAM" id="SSF48452">
    <property type="entry name" value="TPR-like"/>
    <property type="match status" value="1"/>
</dbReference>
<dbReference type="EMBL" id="JADIMI010000041">
    <property type="protein sequence ID" value="MBO8452092.1"/>
    <property type="molecule type" value="Genomic_DNA"/>
</dbReference>
<evidence type="ECO:0000313" key="5">
    <source>
        <dbReference type="Proteomes" id="UP000823661"/>
    </source>
</evidence>
<feature type="compositionally biased region" description="Basic and acidic residues" evidence="2">
    <location>
        <begin position="228"/>
        <end position="255"/>
    </location>
</feature>
<dbReference type="InterPro" id="IPR019734">
    <property type="entry name" value="TPR_rpt"/>
</dbReference>
<evidence type="ECO:0000313" key="4">
    <source>
        <dbReference type="EMBL" id="MBO8452092.1"/>
    </source>
</evidence>
<evidence type="ECO:0000256" key="3">
    <source>
        <dbReference type="SAM" id="SignalP"/>
    </source>
</evidence>
<keyword evidence="1" id="KW-0802">TPR repeat</keyword>
<dbReference type="InterPro" id="IPR011990">
    <property type="entry name" value="TPR-like_helical_dom_sf"/>
</dbReference>
<organism evidence="4 5">
    <name type="scientific">Candidatus Cryptobacteroides intestinavium</name>
    <dbReference type="NCBI Taxonomy" id="2840766"/>
    <lineage>
        <taxon>Bacteria</taxon>
        <taxon>Pseudomonadati</taxon>
        <taxon>Bacteroidota</taxon>
        <taxon>Bacteroidia</taxon>
        <taxon>Bacteroidales</taxon>
        <taxon>Candidatus Cryptobacteroides</taxon>
    </lineage>
</organism>
<feature type="chain" id="PRO_5039269820" evidence="3">
    <location>
        <begin position="23"/>
        <end position="255"/>
    </location>
</feature>
<comment type="caution">
    <text evidence="4">The sequence shown here is derived from an EMBL/GenBank/DDBJ whole genome shotgun (WGS) entry which is preliminary data.</text>
</comment>
<reference evidence="4" key="2">
    <citation type="journal article" date="2021" name="PeerJ">
        <title>Extensive microbial diversity within the chicken gut microbiome revealed by metagenomics and culture.</title>
        <authorList>
            <person name="Gilroy R."/>
            <person name="Ravi A."/>
            <person name="Getino M."/>
            <person name="Pursley I."/>
            <person name="Horton D.L."/>
            <person name="Alikhan N.F."/>
            <person name="Baker D."/>
            <person name="Gharbi K."/>
            <person name="Hall N."/>
            <person name="Watson M."/>
            <person name="Adriaenssens E.M."/>
            <person name="Foster-Nyarko E."/>
            <person name="Jarju S."/>
            <person name="Secka A."/>
            <person name="Antonio M."/>
            <person name="Oren A."/>
            <person name="Chaudhuri R.R."/>
            <person name="La Ragione R."/>
            <person name="Hildebrand F."/>
            <person name="Pallen M.J."/>
        </authorList>
    </citation>
    <scope>NUCLEOTIDE SEQUENCE</scope>
    <source>
        <strain evidence="4">B1-20833</strain>
    </source>
</reference>
<protein>
    <submittedName>
        <fullName evidence="4">Tetratricopeptide repeat protein</fullName>
    </submittedName>
</protein>
<proteinExistence type="predicted"/>
<feature type="region of interest" description="Disordered" evidence="2">
    <location>
        <begin position="145"/>
        <end position="255"/>
    </location>
</feature>
<dbReference type="SMART" id="SM00028">
    <property type="entry name" value="TPR"/>
    <property type="match status" value="2"/>
</dbReference>
<feature type="signal peptide" evidence="3">
    <location>
        <begin position="1"/>
        <end position="22"/>
    </location>
</feature>
<dbReference type="Pfam" id="PF13424">
    <property type="entry name" value="TPR_12"/>
    <property type="match status" value="1"/>
</dbReference>
<feature type="repeat" description="TPR" evidence="1">
    <location>
        <begin position="97"/>
        <end position="130"/>
    </location>
</feature>
<feature type="compositionally biased region" description="Low complexity" evidence="2">
    <location>
        <begin position="183"/>
        <end position="200"/>
    </location>
</feature>
<evidence type="ECO:0000256" key="1">
    <source>
        <dbReference type="PROSITE-ProRule" id="PRU00339"/>
    </source>
</evidence>
<keyword evidence="3" id="KW-0732">Signal</keyword>
<dbReference type="Proteomes" id="UP000823661">
    <property type="component" value="Unassembled WGS sequence"/>
</dbReference>
<dbReference type="PROSITE" id="PS50005">
    <property type="entry name" value="TPR"/>
    <property type="match status" value="1"/>
</dbReference>
<evidence type="ECO:0000256" key="2">
    <source>
        <dbReference type="SAM" id="MobiDB-lite"/>
    </source>
</evidence>
<gene>
    <name evidence="4" type="ORF">IAC06_04310</name>
</gene>
<reference evidence="4" key="1">
    <citation type="submission" date="2020-10" db="EMBL/GenBank/DDBJ databases">
        <authorList>
            <person name="Gilroy R."/>
        </authorList>
    </citation>
    <scope>NUCLEOTIDE SEQUENCE</scope>
    <source>
        <strain evidence="4">B1-20833</strain>
    </source>
</reference>
<dbReference type="Gene3D" id="1.25.40.10">
    <property type="entry name" value="Tetratricopeptide repeat domain"/>
    <property type="match status" value="2"/>
</dbReference>